<feature type="domain" description="HTH gntR-type" evidence="7">
    <location>
        <begin position="1"/>
        <end position="69"/>
    </location>
</feature>
<keyword evidence="9" id="KW-1185">Reference proteome</keyword>
<dbReference type="InterPro" id="IPR004839">
    <property type="entry name" value="Aminotransferase_I/II_large"/>
</dbReference>
<keyword evidence="3" id="KW-0805">Transcription regulation</keyword>
<dbReference type="InterPro" id="IPR051446">
    <property type="entry name" value="HTH_trans_reg/aminotransferase"/>
</dbReference>
<keyword evidence="4" id="KW-0238">DNA-binding</keyword>
<dbReference type="InterPro" id="IPR015421">
    <property type="entry name" value="PyrdxlP-dep_Trfase_major"/>
</dbReference>
<keyword evidence="5" id="KW-0804">Transcription</keyword>
<evidence type="ECO:0000256" key="3">
    <source>
        <dbReference type="ARBA" id="ARBA00023015"/>
    </source>
</evidence>
<dbReference type="InterPro" id="IPR036388">
    <property type="entry name" value="WH-like_DNA-bd_sf"/>
</dbReference>
<dbReference type="Gene3D" id="1.10.10.10">
    <property type="entry name" value="Winged helix-like DNA-binding domain superfamily/Winged helix DNA-binding domain"/>
    <property type="match status" value="1"/>
</dbReference>
<dbReference type="AlphaFoldDB" id="A0A368LIL6"/>
<dbReference type="CDD" id="cd00609">
    <property type="entry name" value="AAT_like"/>
    <property type="match status" value="1"/>
</dbReference>
<dbReference type="PANTHER" id="PTHR46577:SF2">
    <property type="entry name" value="TRANSCRIPTIONAL REGULATORY PROTEIN"/>
    <property type="match status" value="1"/>
</dbReference>
<dbReference type="SMART" id="SM00345">
    <property type="entry name" value="HTH_GNTR"/>
    <property type="match status" value="1"/>
</dbReference>
<protein>
    <submittedName>
        <fullName evidence="8">PLP-dependent aminotransferase family protein</fullName>
    </submittedName>
</protein>
<dbReference type="GO" id="GO:0030170">
    <property type="term" value="F:pyridoxal phosphate binding"/>
    <property type="evidence" value="ECO:0007669"/>
    <property type="project" value="InterPro"/>
</dbReference>
<dbReference type="GO" id="GO:0008483">
    <property type="term" value="F:transaminase activity"/>
    <property type="evidence" value="ECO:0007669"/>
    <property type="project" value="UniProtKB-KW"/>
</dbReference>
<dbReference type="Proteomes" id="UP000252479">
    <property type="component" value="Unassembled WGS sequence"/>
</dbReference>
<evidence type="ECO:0000256" key="2">
    <source>
        <dbReference type="ARBA" id="ARBA00022898"/>
    </source>
</evidence>
<dbReference type="InterPro" id="IPR015424">
    <property type="entry name" value="PyrdxlP-dep_Trfase"/>
</dbReference>
<proteinExistence type="inferred from homology"/>
<dbReference type="SUPFAM" id="SSF53383">
    <property type="entry name" value="PLP-dependent transferases"/>
    <property type="match status" value="1"/>
</dbReference>
<keyword evidence="8" id="KW-0808">Transferase</keyword>
<dbReference type="Gene3D" id="3.40.640.10">
    <property type="entry name" value="Type I PLP-dependent aspartate aminotransferase-like (Major domain)"/>
    <property type="match status" value="1"/>
</dbReference>
<dbReference type="Pfam" id="PF00155">
    <property type="entry name" value="Aminotran_1_2"/>
    <property type="match status" value="1"/>
</dbReference>
<evidence type="ECO:0000313" key="9">
    <source>
        <dbReference type="Proteomes" id="UP000252479"/>
    </source>
</evidence>
<dbReference type="Pfam" id="PF00392">
    <property type="entry name" value="GntR"/>
    <property type="match status" value="1"/>
</dbReference>
<accession>A0A368LIL6</accession>
<evidence type="ECO:0000313" key="8">
    <source>
        <dbReference type="EMBL" id="RCS70465.1"/>
    </source>
</evidence>
<dbReference type="GO" id="GO:0003700">
    <property type="term" value="F:DNA-binding transcription factor activity"/>
    <property type="evidence" value="ECO:0007669"/>
    <property type="project" value="InterPro"/>
</dbReference>
<evidence type="ECO:0000259" key="7">
    <source>
        <dbReference type="PROSITE" id="PS50949"/>
    </source>
</evidence>
<dbReference type="EMBL" id="QPGL01000002">
    <property type="protein sequence ID" value="RCS70465.1"/>
    <property type="molecule type" value="Genomic_DNA"/>
</dbReference>
<reference evidence="8 9" key="1">
    <citation type="journal article" date="2017" name="Elife">
        <title>Extensive horizontal gene transfer in cheese-associated bacteria.</title>
        <authorList>
            <person name="Bonham K.S."/>
            <person name="Wolfe B.E."/>
            <person name="Dutton R.J."/>
        </authorList>
    </citation>
    <scope>NUCLEOTIDE SEQUENCE [LARGE SCALE GENOMIC DNA]</scope>
    <source>
        <strain evidence="8 9">JB196</strain>
    </source>
</reference>
<evidence type="ECO:0000256" key="1">
    <source>
        <dbReference type="ARBA" id="ARBA00005384"/>
    </source>
</evidence>
<evidence type="ECO:0000256" key="4">
    <source>
        <dbReference type="ARBA" id="ARBA00023125"/>
    </source>
</evidence>
<keyword evidence="2" id="KW-0663">Pyridoxal phosphate</keyword>
<organism evidence="8 9">
    <name type="scientific">Vibrio casei</name>
    <dbReference type="NCBI Taxonomy" id="673372"/>
    <lineage>
        <taxon>Bacteria</taxon>
        <taxon>Pseudomonadati</taxon>
        <taxon>Pseudomonadota</taxon>
        <taxon>Gammaproteobacteria</taxon>
        <taxon>Vibrionales</taxon>
        <taxon>Vibrionaceae</taxon>
        <taxon>Vibrio</taxon>
    </lineage>
</organism>
<evidence type="ECO:0000256" key="5">
    <source>
        <dbReference type="ARBA" id="ARBA00023163"/>
    </source>
</evidence>
<dbReference type="InterPro" id="IPR000524">
    <property type="entry name" value="Tscrpt_reg_HTH_GntR"/>
</dbReference>
<dbReference type="GO" id="GO:0003677">
    <property type="term" value="F:DNA binding"/>
    <property type="evidence" value="ECO:0007669"/>
    <property type="project" value="UniProtKB-KW"/>
</dbReference>
<dbReference type="RefSeq" id="WP_086960237.1">
    <property type="nucleotide sequence ID" value="NZ_FUKS01000023.1"/>
</dbReference>
<dbReference type="PANTHER" id="PTHR46577">
    <property type="entry name" value="HTH-TYPE TRANSCRIPTIONAL REGULATORY PROTEIN GABR"/>
    <property type="match status" value="1"/>
</dbReference>
<dbReference type="GeneID" id="303189959"/>
<feature type="region of interest" description="Disordered" evidence="6">
    <location>
        <begin position="92"/>
        <end position="115"/>
    </location>
</feature>
<comment type="caution">
    <text evidence="8">The sequence shown here is derived from an EMBL/GenBank/DDBJ whole genome shotgun (WGS) entry which is preliminary data.</text>
</comment>
<keyword evidence="8" id="KW-0032">Aminotransferase</keyword>
<evidence type="ECO:0000256" key="6">
    <source>
        <dbReference type="SAM" id="MobiDB-lite"/>
    </source>
</evidence>
<dbReference type="SUPFAM" id="SSF46785">
    <property type="entry name" value="Winged helix' DNA-binding domain"/>
    <property type="match status" value="1"/>
</dbReference>
<dbReference type="CDD" id="cd07377">
    <property type="entry name" value="WHTH_GntR"/>
    <property type="match status" value="1"/>
</dbReference>
<comment type="similarity">
    <text evidence="1">In the C-terminal section; belongs to the class-I pyridoxal-phosphate-dependent aminotransferase family.</text>
</comment>
<dbReference type="PROSITE" id="PS50949">
    <property type="entry name" value="HTH_GNTR"/>
    <property type="match status" value="1"/>
</dbReference>
<dbReference type="InterPro" id="IPR036390">
    <property type="entry name" value="WH_DNA-bd_sf"/>
</dbReference>
<sequence>MAKYKQLAEKFIADIQTGKLSYGDRMLSLRQLSRQHNISLSTAVNCYEELESLGWLISKPQAGFYVSSQQSEIQSPEWHPFTSSVSTLEPQRFSSPKLSGAKLSGPLGRSRSSLDQDSRAALDNCFRRAMKRSAQKVEDYPELQGEKVLREALANHFSHNGFGLNSDELVVTHGCIDAVKIALEACTKAGDTVAVSSPCYDGLLDLLAQLSLNILEIPSLNDGIDLVQLEEHLRLGTIQAGLFCTTHMNPQGITMSMQQKQQLADFANQYQIPMIEDDVYLELSHHNQMPLPASYYDMHGYMIWCGSVSKTLSPSYRVGWCRPGRYLDVILKRSFGVPTLIQFAIADFIDSGAYAKRLKHLRYRLASQYQVYLNYLIEHLPEGSRVTQPDGGLVLWIQVPNLNITQFQNAVQAEILDIRVGPLFTSSNRYQDCIRINMGFALDESVKKELDKMIRLINRNIAEC</sequence>
<gene>
    <name evidence="8" type="ORF">CIK83_13620</name>
</gene>
<name>A0A368LIL6_9VIBR</name>